<comment type="caution">
    <text evidence="3">The sequence shown here is derived from an EMBL/GenBank/DDBJ whole genome shotgun (WGS) entry which is preliminary data.</text>
</comment>
<organism evidence="3 4">
    <name type="scientific">Thomasclavelia spiroformis</name>
    <dbReference type="NCBI Taxonomy" id="29348"/>
    <lineage>
        <taxon>Bacteria</taxon>
        <taxon>Bacillati</taxon>
        <taxon>Bacillota</taxon>
        <taxon>Erysipelotrichia</taxon>
        <taxon>Erysipelotrichales</taxon>
        <taxon>Coprobacillaceae</taxon>
        <taxon>Thomasclavelia</taxon>
    </lineage>
</organism>
<protein>
    <submittedName>
        <fullName evidence="3">Uncharacterized protein</fullName>
    </submittedName>
</protein>
<reference evidence="2" key="4">
    <citation type="submission" date="2021-09" db="EMBL/GenBank/DDBJ databases">
        <authorList>
            <person name="Gilroy R."/>
        </authorList>
    </citation>
    <scope>NUCLEOTIDE SEQUENCE</scope>
    <source>
        <strain evidence="2">CHK193-16274</strain>
    </source>
</reference>
<evidence type="ECO:0000256" key="1">
    <source>
        <dbReference type="SAM" id="Phobius"/>
    </source>
</evidence>
<accession>A0A1Y4ER61</accession>
<feature type="transmembrane region" description="Helical" evidence="1">
    <location>
        <begin position="77"/>
        <end position="96"/>
    </location>
</feature>
<keyword evidence="1" id="KW-0472">Membrane</keyword>
<evidence type="ECO:0000313" key="4">
    <source>
        <dbReference type="Proteomes" id="UP000196258"/>
    </source>
</evidence>
<evidence type="ECO:0000313" key="2">
    <source>
        <dbReference type="EMBL" id="HJF41091.1"/>
    </source>
</evidence>
<reference evidence="2" key="3">
    <citation type="journal article" date="2021" name="PeerJ">
        <title>Extensive microbial diversity within the chicken gut microbiome revealed by metagenomics and culture.</title>
        <authorList>
            <person name="Gilroy R."/>
            <person name="Ravi A."/>
            <person name="Getino M."/>
            <person name="Pursley I."/>
            <person name="Horton D.L."/>
            <person name="Alikhan N.F."/>
            <person name="Baker D."/>
            <person name="Gharbi K."/>
            <person name="Hall N."/>
            <person name="Watson M."/>
            <person name="Adriaenssens E.M."/>
            <person name="Foster-Nyarko E."/>
            <person name="Jarju S."/>
            <person name="Secka A."/>
            <person name="Antonio M."/>
            <person name="Oren A."/>
            <person name="Chaudhuri R.R."/>
            <person name="La Ragione R."/>
            <person name="Hildebrand F."/>
            <person name="Pallen M.J."/>
        </authorList>
    </citation>
    <scope>NUCLEOTIDE SEQUENCE</scope>
    <source>
        <strain evidence="2">CHK193-16274</strain>
    </source>
</reference>
<dbReference type="Proteomes" id="UP000749320">
    <property type="component" value="Unassembled WGS sequence"/>
</dbReference>
<proteinExistence type="predicted"/>
<keyword evidence="1" id="KW-0812">Transmembrane</keyword>
<keyword evidence="1" id="KW-1133">Transmembrane helix</keyword>
<dbReference type="EMBL" id="DYWV01000316">
    <property type="protein sequence ID" value="HJF41091.1"/>
    <property type="molecule type" value="Genomic_DNA"/>
</dbReference>
<dbReference type="EMBL" id="NFLB01000002">
    <property type="protein sequence ID" value="OUQ06088.1"/>
    <property type="molecule type" value="Genomic_DNA"/>
</dbReference>
<name>A0A1Y4ER61_9FIRM</name>
<feature type="transmembrane region" description="Helical" evidence="1">
    <location>
        <begin position="127"/>
        <end position="146"/>
    </location>
</feature>
<reference evidence="4" key="1">
    <citation type="submission" date="2017-04" db="EMBL/GenBank/DDBJ databases">
        <title>Function of individual gut microbiota members based on whole genome sequencing of pure cultures obtained from chicken caecum.</title>
        <authorList>
            <person name="Medvecky M."/>
            <person name="Cejkova D."/>
            <person name="Polansky O."/>
            <person name="Karasova D."/>
            <person name="Kubasova T."/>
            <person name="Cizek A."/>
            <person name="Rychlik I."/>
        </authorList>
    </citation>
    <scope>NUCLEOTIDE SEQUENCE [LARGE SCALE GENOMIC DNA]</scope>
    <source>
        <strain evidence="4">An149</strain>
    </source>
</reference>
<feature type="transmembrane region" description="Helical" evidence="1">
    <location>
        <begin position="152"/>
        <end position="177"/>
    </location>
</feature>
<gene>
    <name evidence="3" type="ORF">B5E91_02065</name>
    <name evidence="2" type="ORF">K8V91_09225</name>
</gene>
<sequence>MAQNKQKKVDKKSNNISGRNIYLDRQGQTVYYDPISKCGYIIDKKVEGKFFVYKNRFVLILMIMILFSEYFPSWKEVVITGIAIYLLAEILFRFKFLRSLRQTTKFNREKRQTMLKSIIESKDTKKAILRIILYLAFAILVILNAITMKADIAILLVSILLSIMAMYCVIVNIIACIKMK</sequence>
<dbReference type="Proteomes" id="UP000196258">
    <property type="component" value="Unassembled WGS sequence"/>
</dbReference>
<dbReference type="AlphaFoldDB" id="A0A1Y4ER61"/>
<dbReference type="RefSeq" id="WP_087254475.1">
    <property type="nucleotide sequence ID" value="NZ_CAJFOD010000070.1"/>
</dbReference>
<feature type="transmembrane region" description="Helical" evidence="1">
    <location>
        <begin position="53"/>
        <end position="71"/>
    </location>
</feature>
<reference evidence="3" key="2">
    <citation type="journal article" date="2018" name="BMC Genomics">
        <title>Whole genome sequencing and function prediction of 133 gut anaerobes isolated from chicken caecum in pure cultures.</title>
        <authorList>
            <person name="Medvecky M."/>
            <person name="Cejkova D."/>
            <person name="Polansky O."/>
            <person name="Karasova D."/>
            <person name="Kubasova T."/>
            <person name="Cizek A."/>
            <person name="Rychlik I."/>
        </authorList>
    </citation>
    <scope>NUCLEOTIDE SEQUENCE</scope>
    <source>
        <strain evidence="3">An149</strain>
    </source>
</reference>
<evidence type="ECO:0000313" key="3">
    <source>
        <dbReference type="EMBL" id="OUQ06088.1"/>
    </source>
</evidence>